<dbReference type="AlphaFoldDB" id="A0A7X2NTS3"/>
<dbReference type="RefSeq" id="WP_154505615.1">
    <property type="nucleotide sequence ID" value="NZ_VUMN01000030.1"/>
</dbReference>
<name>A0A7X2NTS3_9FIRM</name>
<reference evidence="1 2" key="1">
    <citation type="submission" date="2019-08" db="EMBL/GenBank/DDBJ databases">
        <title>In-depth cultivation of the pig gut microbiome towards novel bacterial diversity and tailored functional studies.</title>
        <authorList>
            <person name="Wylensek D."/>
            <person name="Hitch T.C.A."/>
            <person name="Clavel T."/>
        </authorList>
    </citation>
    <scope>NUCLEOTIDE SEQUENCE [LARGE SCALE GENOMIC DNA]</scope>
    <source>
        <strain evidence="1 2">Oil+RF-744-GAM-WT-6</strain>
    </source>
</reference>
<dbReference type="Proteomes" id="UP000461880">
    <property type="component" value="Unassembled WGS sequence"/>
</dbReference>
<dbReference type="Gene3D" id="1.10.390.10">
    <property type="entry name" value="Neutral Protease Domain 2"/>
    <property type="match status" value="1"/>
</dbReference>
<protein>
    <recommendedName>
        <fullName evidence="3">Peptidase M61 catalytic domain-containing protein</fullName>
    </recommendedName>
</protein>
<sequence>MFYDLTIAPHWSTDTVSALDVRIRTDSAAEKGSPVFTYFHDLVTIPFCPLEGSFQMKDSLGTIPYEVKSLPAIMNFVHPEGLIAKRDTSGEITLSYRILPRIQPQDYHSSPYFDLVAEKGGVNGTGTTFLCYPGTLEDQAVISLTWDLSALPKGCRGIWTFSSDSHAEKQMAFGEFLWTVFACGEVNSKEHGNTGFYWFDTLPFPAEAGAERITKMFEVMSEMFHDSGEDYRVFARHNHFAGGGGTALTRSYLYGYGKNDPVDLEDLQDLLAHEMVHNWPAMDDNPPGKGTWYIEGSAEYYSTMVPMEMGIRSAAKTAEVINSKAGAYWKNPMHRLSNEELGKRYWTDRRCQRVPYARGILFLANADAAIQKASGGKKKLLDVELELLKMPNPEPEDFLKAVKKLSGLDLREAYECMCRGDDPVPDPDAFGGYFIPKQEMVHEQDHQHTVEYNHAEGREVPGWVWYLKES</sequence>
<dbReference type="SUPFAM" id="SSF55486">
    <property type="entry name" value="Metalloproteases ('zincins'), catalytic domain"/>
    <property type="match status" value="1"/>
</dbReference>
<accession>A0A7X2NTS3</accession>
<gene>
    <name evidence="1" type="ORF">FYJ51_10885</name>
</gene>
<organism evidence="1 2">
    <name type="scientific">Stecheria intestinalis</name>
    <dbReference type="NCBI Taxonomy" id="2606630"/>
    <lineage>
        <taxon>Bacteria</taxon>
        <taxon>Bacillati</taxon>
        <taxon>Bacillota</taxon>
        <taxon>Erysipelotrichia</taxon>
        <taxon>Erysipelotrichales</taxon>
        <taxon>Erysipelotrichaceae</taxon>
        <taxon>Stecheria</taxon>
    </lineage>
</organism>
<proteinExistence type="predicted"/>
<keyword evidence="2" id="KW-1185">Reference proteome</keyword>
<evidence type="ECO:0008006" key="3">
    <source>
        <dbReference type="Google" id="ProtNLM"/>
    </source>
</evidence>
<evidence type="ECO:0000313" key="1">
    <source>
        <dbReference type="EMBL" id="MSS59395.1"/>
    </source>
</evidence>
<dbReference type="EMBL" id="VUMN01000030">
    <property type="protein sequence ID" value="MSS59395.1"/>
    <property type="molecule type" value="Genomic_DNA"/>
</dbReference>
<dbReference type="InterPro" id="IPR027268">
    <property type="entry name" value="Peptidase_M4/M1_CTD_sf"/>
</dbReference>
<evidence type="ECO:0000313" key="2">
    <source>
        <dbReference type="Proteomes" id="UP000461880"/>
    </source>
</evidence>
<comment type="caution">
    <text evidence="1">The sequence shown here is derived from an EMBL/GenBank/DDBJ whole genome shotgun (WGS) entry which is preliminary data.</text>
</comment>